<feature type="domain" description="VWFA" evidence="1">
    <location>
        <begin position="115"/>
        <end position="304"/>
    </location>
</feature>
<dbReference type="InParanoid" id="D7FUH7"/>
<dbReference type="eggNOG" id="KOG2353">
    <property type="taxonomic scope" value="Eukaryota"/>
</dbReference>
<sequence>MCTQYEILEICAEEDCGMIRDYDNPTVRLPESVADGENLNPTDEDVIETMCYSVLLNTPLRDLYEEASQVGSNAVYFGAWTGVFRYFPGIAQESCGTYDPRIRPWYVAASSGPKDVVIVLDVSGSMSQYGRLDLAKEAAETVINTLGADSFVNVVTFSETARVLLTNSTTLVRATEDNLGELVSLVQNLEFDLANVGTNFGAAFETTFDILEASRTSEETSSNCQTAIVFLTDGNTNVGLSTDEVTSKQIACDTGGIYEHVEDGGDLSQAMAFFYRYYSIGLGDNEDFVAVTDICERPGIVPHA</sequence>
<accession>D7FUH7</accession>
<proteinExistence type="predicted"/>
<keyword evidence="3" id="KW-1185">Reference proteome</keyword>
<dbReference type="SMART" id="SM00327">
    <property type="entry name" value="VWA"/>
    <property type="match status" value="1"/>
</dbReference>
<reference evidence="2 3" key="1">
    <citation type="journal article" date="2010" name="Nature">
        <title>The Ectocarpus genome and the independent evolution of multicellularity in brown algae.</title>
        <authorList>
            <person name="Cock J.M."/>
            <person name="Sterck L."/>
            <person name="Rouze P."/>
            <person name="Scornet D."/>
            <person name="Allen A.E."/>
            <person name="Amoutzias G."/>
            <person name="Anthouard V."/>
            <person name="Artiguenave F."/>
            <person name="Aury J.M."/>
            <person name="Badger J.H."/>
            <person name="Beszteri B."/>
            <person name="Billiau K."/>
            <person name="Bonnet E."/>
            <person name="Bothwell J.H."/>
            <person name="Bowler C."/>
            <person name="Boyen C."/>
            <person name="Brownlee C."/>
            <person name="Carrano C.J."/>
            <person name="Charrier B."/>
            <person name="Cho G.Y."/>
            <person name="Coelho S.M."/>
            <person name="Collen J."/>
            <person name="Corre E."/>
            <person name="Da Silva C."/>
            <person name="Delage L."/>
            <person name="Delaroque N."/>
            <person name="Dittami S.M."/>
            <person name="Doulbeau S."/>
            <person name="Elias M."/>
            <person name="Farnham G."/>
            <person name="Gachon C.M."/>
            <person name="Gschloessl B."/>
            <person name="Heesch S."/>
            <person name="Jabbari K."/>
            <person name="Jubin C."/>
            <person name="Kawai H."/>
            <person name="Kimura K."/>
            <person name="Kloareg B."/>
            <person name="Kupper F.C."/>
            <person name="Lang D."/>
            <person name="Le Bail A."/>
            <person name="Leblanc C."/>
            <person name="Lerouge P."/>
            <person name="Lohr M."/>
            <person name="Lopez P.J."/>
            <person name="Martens C."/>
            <person name="Maumus F."/>
            <person name="Michel G."/>
            <person name="Miranda-Saavedra D."/>
            <person name="Morales J."/>
            <person name="Moreau H."/>
            <person name="Motomura T."/>
            <person name="Nagasato C."/>
            <person name="Napoli C.A."/>
            <person name="Nelson D.R."/>
            <person name="Nyvall-Collen P."/>
            <person name="Peters A.F."/>
            <person name="Pommier C."/>
            <person name="Potin P."/>
            <person name="Poulain J."/>
            <person name="Quesneville H."/>
            <person name="Read B."/>
            <person name="Rensing S.A."/>
            <person name="Ritter A."/>
            <person name="Rousvoal S."/>
            <person name="Samanta M."/>
            <person name="Samson G."/>
            <person name="Schroeder D.C."/>
            <person name="Segurens B."/>
            <person name="Strittmatter M."/>
            <person name="Tonon T."/>
            <person name="Tregear J.W."/>
            <person name="Valentin K."/>
            <person name="von Dassow P."/>
            <person name="Yamagishi T."/>
            <person name="Van de Peer Y."/>
            <person name="Wincker P."/>
        </authorList>
    </citation>
    <scope>NUCLEOTIDE SEQUENCE [LARGE SCALE GENOMIC DNA]</scope>
    <source>
        <strain evidence="3">Ec32 / CCAP1310/4</strain>
    </source>
</reference>
<dbReference type="PANTHER" id="PTHR10166:SF37">
    <property type="entry name" value="STOLID, ISOFORM H"/>
    <property type="match status" value="1"/>
</dbReference>
<dbReference type="PANTHER" id="PTHR10166">
    <property type="entry name" value="VOLTAGE-DEPENDENT CALCIUM CHANNEL SUBUNIT ALPHA-2/DELTA-RELATED"/>
    <property type="match status" value="1"/>
</dbReference>
<evidence type="ECO:0000313" key="3">
    <source>
        <dbReference type="Proteomes" id="UP000002630"/>
    </source>
</evidence>
<dbReference type="OrthoDB" id="202775at2759"/>
<dbReference type="Gene3D" id="3.40.50.410">
    <property type="entry name" value="von Willebrand factor, type A domain"/>
    <property type="match status" value="1"/>
</dbReference>
<protein>
    <recommendedName>
        <fullName evidence="1">VWFA domain-containing protein</fullName>
    </recommendedName>
</protein>
<organism evidence="2 3">
    <name type="scientific">Ectocarpus siliculosus</name>
    <name type="common">Brown alga</name>
    <name type="synonym">Conferva siliculosa</name>
    <dbReference type="NCBI Taxonomy" id="2880"/>
    <lineage>
        <taxon>Eukaryota</taxon>
        <taxon>Sar</taxon>
        <taxon>Stramenopiles</taxon>
        <taxon>Ochrophyta</taxon>
        <taxon>PX clade</taxon>
        <taxon>Phaeophyceae</taxon>
        <taxon>Ectocarpales</taxon>
        <taxon>Ectocarpaceae</taxon>
        <taxon>Ectocarpus</taxon>
    </lineage>
</organism>
<dbReference type="STRING" id="2880.D7FUH7"/>
<dbReference type="Proteomes" id="UP000002630">
    <property type="component" value="Unassembled WGS sequence"/>
</dbReference>
<dbReference type="EMBL" id="FN649760">
    <property type="protein sequence ID" value="CBJ31633.1"/>
    <property type="molecule type" value="Genomic_DNA"/>
</dbReference>
<dbReference type="Pfam" id="PF13519">
    <property type="entry name" value="VWA_2"/>
    <property type="match status" value="1"/>
</dbReference>
<dbReference type="PROSITE" id="PS50234">
    <property type="entry name" value="VWFA"/>
    <property type="match status" value="1"/>
</dbReference>
<evidence type="ECO:0000313" key="2">
    <source>
        <dbReference type="EMBL" id="CBJ31633.1"/>
    </source>
</evidence>
<evidence type="ECO:0000259" key="1">
    <source>
        <dbReference type="PROSITE" id="PS50234"/>
    </source>
</evidence>
<dbReference type="InterPro" id="IPR036465">
    <property type="entry name" value="vWFA_dom_sf"/>
</dbReference>
<dbReference type="SUPFAM" id="SSF53300">
    <property type="entry name" value="vWA-like"/>
    <property type="match status" value="1"/>
</dbReference>
<gene>
    <name evidence="2" type="ORF">Esi_0270_0002</name>
</gene>
<dbReference type="AlphaFoldDB" id="D7FUH7"/>
<dbReference type="GO" id="GO:0005245">
    <property type="term" value="F:voltage-gated calcium channel activity"/>
    <property type="evidence" value="ECO:0007669"/>
    <property type="project" value="TreeGrafter"/>
</dbReference>
<dbReference type="InterPro" id="IPR051173">
    <property type="entry name" value="Ca_channel_alpha-2/delta"/>
</dbReference>
<name>D7FUH7_ECTSI</name>
<dbReference type="InterPro" id="IPR002035">
    <property type="entry name" value="VWF_A"/>
</dbReference>
<dbReference type="GO" id="GO:0005891">
    <property type="term" value="C:voltage-gated calcium channel complex"/>
    <property type="evidence" value="ECO:0007669"/>
    <property type="project" value="TreeGrafter"/>
</dbReference>